<sequence length="32" mass="3359">MYVLLVPLHLSGTVNVEIHNCRGVIGVAVVGV</sequence>
<dbReference type="Proteomes" id="UP000316621">
    <property type="component" value="Chromosome 8"/>
</dbReference>
<name>A0A4Y7KKE5_PAPSO</name>
<evidence type="ECO:0000313" key="1">
    <source>
        <dbReference type="EMBL" id="RZC73814.1"/>
    </source>
</evidence>
<proteinExistence type="predicted"/>
<protein>
    <submittedName>
        <fullName evidence="1">Uncharacterized protein</fullName>
    </submittedName>
</protein>
<evidence type="ECO:0000313" key="2">
    <source>
        <dbReference type="Proteomes" id="UP000316621"/>
    </source>
</evidence>
<dbReference type="Gramene" id="RZC73814">
    <property type="protein sequence ID" value="RZC73814"/>
    <property type="gene ID" value="C5167_049292"/>
</dbReference>
<accession>A0A4Y7KKE5</accession>
<reference evidence="1 2" key="1">
    <citation type="journal article" date="2018" name="Science">
        <title>The opium poppy genome and morphinan production.</title>
        <authorList>
            <person name="Guo L."/>
            <person name="Winzer T."/>
            <person name="Yang X."/>
            <person name="Li Y."/>
            <person name="Ning Z."/>
            <person name="He Z."/>
            <person name="Teodor R."/>
            <person name="Lu Y."/>
            <person name="Bowser T.A."/>
            <person name="Graham I.A."/>
            <person name="Ye K."/>
        </authorList>
    </citation>
    <scope>NUCLEOTIDE SEQUENCE [LARGE SCALE GENOMIC DNA]</scope>
    <source>
        <strain evidence="2">cv. HN1</strain>
        <tissue evidence="1">Leaves</tissue>
    </source>
</reference>
<gene>
    <name evidence="1" type="ORF">C5167_049292</name>
</gene>
<keyword evidence="2" id="KW-1185">Reference proteome</keyword>
<dbReference type="AlphaFoldDB" id="A0A4Y7KKE5"/>
<organism evidence="1 2">
    <name type="scientific">Papaver somniferum</name>
    <name type="common">Opium poppy</name>
    <dbReference type="NCBI Taxonomy" id="3469"/>
    <lineage>
        <taxon>Eukaryota</taxon>
        <taxon>Viridiplantae</taxon>
        <taxon>Streptophyta</taxon>
        <taxon>Embryophyta</taxon>
        <taxon>Tracheophyta</taxon>
        <taxon>Spermatophyta</taxon>
        <taxon>Magnoliopsida</taxon>
        <taxon>Ranunculales</taxon>
        <taxon>Papaveraceae</taxon>
        <taxon>Papaveroideae</taxon>
        <taxon>Papaver</taxon>
    </lineage>
</organism>
<dbReference type="EMBL" id="CM010722">
    <property type="protein sequence ID" value="RZC73814.1"/>
    <property type="molecule type" value="Genomic_DNA"/>
</dbReference>